<keyword evidence="2 6" id="KW-0808">Transferase</keyword>
<dbReference type="GO" id="GO:0003886">
    <property type="term" value="F:DNA (cytosine-5-)-methyltransferase activity"/>
    <property type="evidence" value="ECO:0007669"/>
    <property type="project" value="UniProtKB-EC"/>
</dbReference>
<dbReference type="NCBIfam" id="TIGR00675">
    <property type="entry name" value="dcm"/>
    <property type="match status" value="1"/>
</dbReference>
<evidence type="ECO:0000256" key="5">
    <source>
        <dbReference type="ARBA" id="ARBA00047422"/>
    </source>
</evidence>
<evidence type="ECO:0000313" key="9">
    <source>
        <dbReference type="EMBL" id="WQD39058.1"/>
    </source>
</evidence>
<dbReference type="PRINTS" id="PR00105">
    <property type="entry name" value="C5METTRFRASE"/>
</dbReference>
<name>A0ABZ0W8X3_9BACT</name>
<evidence type="ECO:0000256" key="4">
    <source>
        <dbReference type="ARBA" id="ARBA00022747"/>
    </source>
</evidence>
<dbReference type="Gene3D" id="3.90.120.10">
    <property type="entry name" value="DNA Methylase, subunit A, domain 2"/>
    <property type="match status" value="1"/>
</dbReference>
<gene>
    <name evidence="9" type="primary">dcm</name>
    <name evidence="9" type="ORF">U0035_02710</name>
</gene>
<dbReference type="EC" id="2.1.1.37" evidence="8"/>
<dbReference type="PROSITE" id="PS00095">
    <property type="entry name" value="C5_MTASE_2"/>
    <property type="match status" value="1"/>
</dbReference>
<reference evidence="9 10" key="1">
    <citation type="submission" date="2023-12" db="EMBL/GenBank/DDBJ databases">
        <title>Genome sequencing and assembly of bacterial species from a model synthetic community.</title>
        <authorList>
            <person name="Hogle S.L."/>
        </authorList>
    </citation>
    <scope>NUCLEOTIDE SEQUENCE [LARGE SCALE GENOMIC DNA]</scope>
    <source>
        <strain evidence="9 10">HAMBI_3031</strain>
    </source>
</reference>
<dbReference type="Gene3D" id="3.40.50.150">
    <property type="entry name" value="Vaccinia Virus protein VP39"/>
    <property type="match status" value="1"/>
</dbReference>
<dbReference type="PROSITE" id="PS51679">
    <property type="entry name" value="SAM_MT_C5"/>
    <property type="match status" value="1"/>
</dbReference>
<keyword evidence="4" id="KW-0680">Restriction system</keyword>
<evidence type="ECO:0000256" key="2">
    <source>
        <dbReference type="ARBA" id="ARBA00022679"/>
    </source>
</evidence>
<feature type="active site" evidence="6">
    <location>
        <position position="74"/>
    </location>
</feature>
<keyword evidence="1 6" id="KW-0489">Methyltransferase</keyword>
<protein>
    <recommendedName>
        <fullName evidence="8">Cytosine-specific methyltransferase</fullName>
        <ecNumber evidence="8">2.1.1.37</ecNumber>
    </recommendedName>
</protein>
<dbReference type="InterPro" id="IPR031303">
    <property type="entry name" value="C5_meth_CS"/>
</dbReference>
<dbReference type="InterPro" id="IPR050390">
    <property type="entry name" value="C5-Methyltransferase"/>
</dbReference>
<dbReference type="GO" id="GO:0032259">
    <property type="term" value="P:methylation"/>
    <property type="evidence" value="ECO:0007669"/>
    <property type="project" value="UniProtKB-KW"/>
</dbReference>
<organism evidence="9 10">
    <name type="scientific">Niabella yanshanensis</name>
    <dbReference type="NCBI Taxonomy" id="577386"/>
    <lineage>
        <taxon>Bacteria</taxon>
        <taxon>Pseudomonadati</taxon>
        <taxon>Bacteroidota</taxon>
        <taxon>Chitinophagia</taxon>
        <taxon>Chitinophagales</taxon>
        <taxon>Chitinophagaceae</taxon>
        <taxon>Niabella</taxon>
    </lineage>
</organism>
<evidence type="ECO:0000256" key="8">
    <source>
        <dbReference type="RuleBase" id="RU000417"/>
    </source>
</evidence>
<dbReference type="SUPFAM" id="SSF53335">
    <property type="entry name" value="S-adenosyl-L-methionine-dependent methyltransferases"/>
    <property type="match status" value="1"/>
</dbReference>
<sequence length="548" mass="62543">MAAIDLYSGIGGWTLGLKMAGIEVLSSYEWWKDANNTHNKNFNSAHQEVNIRTLELAMLPDPELVNYVVGSPPCTQFSLANRGGKGDINDGLVDIRKFLEVVEHMQPIYWAMENVPRVAGILEKELAPEGSLHQFAHLFGDIKVYNSSDFGVPQDRKRMIAGRLPFHLLDAYKNRTPRVTLGDVLRSLSTIPYTDPVYGFTLEEERMTDHLLEANLTAEEQRINRDAKTYHPVYNRMSFPDRQDRPSRTVTALCTRVSRESIIIEDAQQNIRRLTIRERGCLQSFPINYQYFSNTYAGKIKMIGNAIPPALTFYIAQAMQETPIGEVLLTNSEQVRERLVLGTEQAITTVPENAGAHYPWSRSFCLAIPGLRFGSGVRFELKNYHNRETRTTSWRVNFFYGTSKAIKAKQLDLELFERAYELIEELAVEGLPASLTRFQTFIQGVNENEVQLNWSNVNRDLMGPIFLTDELSRYANEFRTLLESELKDTDLIASFIERELKNDKGKMDNKRILDNHLDMFVGILIGTIFNSVLQERVVHIALPDPQLV</sequence>
<evidence type="ECO:0000313" key="10">
    <source>
        <dbReference type="Proteomes" id="UP001325680"/>
    </source>
</evidence>
<dbReference type="Pfam" id="PF00145">
    <property type="entry name" value="DNA_methylase"/>
    <property type="match status" value="1"/>
</dbReference>
<dbReference type="InterPro" id="IPR029063">
    <property type="entry name" value="SAM-dependent_MTases_sf"/>
</dbReference>
<keyword evidence="3 6" id="KW-0949">S-adenosyl-L-methionine</keyword>
<comment type="similarity">
    <text evidence="6 7">Belongs to the class I-like SAM-binding methyltransferase superfamily. C5-methyltransferase family.</text>
</comment>
<evidence type="ECO:0000256" key="1">
    <source>
        <dbReference type="ARBA" id="ARBA00022603"/>
    </source>
</evidence>
<keyword evidence="10" id="KW-1185">Reference proteome</keyword>
<evidence type="ECO:0000256" key="7">
    <source>
        <dbReference type="RuleBase" id="RU000416"/>
    </source>
</evidence>
<dbReference type="PANTHER" id="PTHR10629:SF52">
    <property type="entry name" value="DNA (CYTOSINE-5)-METHYLTRANSFERASE 1"/>
    <property type="match status" value="1"/>
</dbReference>
<dbReference type="RefSeq" id="WP_114793112.1">
    <property type="nucleotide sequence ID" value="NZ_CP139960.1"/>
</dbReference>
<comment type="catalytic activity">
    <reaction evidence="5 8">
        <text>a 2'-deoxycytidine in DNA + S-adenosyl-L-methionine = a 5-methyl-2'-deoxycytidine in DNA + S-adenosyl-L-homocysteine + H(+)</text>
        <dbReference type="Rhea" id="RHEA:13681"/>
        <dbReference type="Rhea" id="RHEA-COMP:11369"/>
        <dbReference type="Rhea" id="RHEA-COMP:11370"/>
        <dbReference type="ChEBI" id="CHEBI:15378"/>
        <dbReference type="ChEBI" id="CHEBI:57856"/>
        <dbReference type="ChEBI" id="CHEBI:59789"/>
        <dbReference type="ChEBI" id="CHEBI:85452"/>
        <dbReference type="ChEBI" id="CHEBI:85454"/>
        <dbReference type="EC" id="2.1.1.37"/>
    </reaction>
</comment>
<dbReference type="Proteomes" id="UP001325680">
    <property type="component" value="Chromosome"/>
</dbReference>
<dbReference type="InterPro" id="IPR001525">
    <property type="entry name" value="C5_MeTfrase"/>
</dbReference>
<evidence type="ECO:0000256" key="6">
    <source>
        <dbReference type="PROSITE-ProRule" id="PRU01016"/>
    </source>
</evidence>
<dbReference type="PANTHER" id="PTHR10629">
    <property type="entry name" value="CYTOSINE-SPECIFIC METHYLTRANSFERASE"/>
    <property type="match status" value="1"/>
</dbReference>
<evidence type="ECO:0000256" key="3">
    <source>
        <dbReference type="ARBA" id="ARBA00022691"/>
    </source>
</evidence>
<dbReference type="InterPro" id="IPR018117">
    <property type="entry name" value="C5_DNA_meth_AS"/>
</dbReference>
<proteinExistence type="inferred from homology"/>
<dbReference type="EMBL" id="CP139960">
    <property type="protein sequence ID" value="WQD39058.1"/>
    <property type="molecule type" value="Genomic_DNA"/>
</dbReference>
<dbReference type="PROSITE" id="PS00094">
    <property type="entry name" value="C5_MTASE_1"/>
    <property type="match status" value="1"/>
</dbReference>
<accession>A0ABZ0W8X3</accession>